<evidence type="ECO:0000313" key="3">
    <source>
        <dbReference type="Proteomes" id="UP000094285"/>
    </source>
</evidence>
<keyword evidence="1" id="KW-0812">Transmembrane</keyword>
<dbReference type="GeneID" id="30980438"/>
<gene>
    <name evidence="2" type="ORF">CANTADRAFT_143455</name>
</gene>
<dbReference type="EMBL" id="KV453909">
    <property type="protein sequence ID" value="ODV82385.1"/>
    <property type="molecule type" value="Genomic_DNA"/>
</dbReference>
<dbReference type="AlphaFoldDB" id="A0A1E4SSB1"/>
<feature type="transmembrane region" description="Helical" evidence="1">
    <location>
        <begin position="57"/>
        <end position="81"/>
    </location>
</feature>
<dbReference type="Proteomes" id="UP000094285">
    <property type="component" value="Unassembled WGS sequence"/>
</dbReference>
<keyword evidence="1" id="KW-0472">Membrane</keyword>
<keyword evidence="3" id="KW-1185">Reference proteome</keyword>
<proteinExistence type="predicted"/>
<organism evidence="2 3">
    <name type="scientific">Suhomyces tanzawaensis NRRL Y-17324</name>
    <dbReference type="NCBI Taxonomy" id="984487"/>
    <lineage>
        <taxon>Eukaryota</taxon>
        <taxon>Fungi</taxon>
        <taxon>Dikarya</taxon>
        <taxon>Ascomycota</taxon>
        <taxon>Saccharomycotina</taxon>
        <taxon>Pichiomycetes</taxon>
        <taxon>Debaryomycetaceae</taxon>
        <taxon>Suhomyces</taxon>
    </lineage>
</organism>
<accession>A0A1E4SSB1</accession>
<reference evidence="3" key="1">
    <citation type="submission" date="2016-05" db="EMBL/GenBank/DDBJ databases">
        <title>Comparative genomics of biotechnologically important yeasts.</title>
        <authorList>
            <consortium name="DOE Joint Genome Institute"/>
            <person name="Riley R."/>
            <person name="Haridas S."/>
            <person name="Wolfe K.H."/>
            <person name="Lopes M.R."/>
            <person name="Hittinger C.T."/>
            <person name="Goker M."/>
            <person name="Salamov A."/>
            <person name="Wisecaver J."/>
            <person name="Long T.M."/>
            <person name="Aerts A.L."/>
            <person name="Barry K."/>
            <person name="Choi C."/>
            <person name="Clum A."/>
            <person name="Coughlan A.Y."/>
            <person name="Deshpande S."/>
            <person name="Douglass A.P."/>
            <person name="Hanson S.J."/>
            <person name="Klenk H.-P."/>
            <person name="Labutti K."/>
            <person name="Lapidus A."/>
            <person name="Lindquist E."/>
            <person name="Lipzen A."/>
            <person name="Meier-Kolthoff J.P."/>
            <person name="Ohm R.A."/>
            <person name="Otillar R.P."/>
            <person name="Pangilinan J."/>
            <person name="Peng Y."/>
            <person name="Rokas A."/>
            <person name="Rosa C.A."/>
            <person name="Scheuner C."/>
            <person name="Sibirny A.A."/>
            <person name="Slot J.C."/>
            <person name="Stielow J.B."/>
            <person name="Sun H."/>
            <person name="Kurtzman C.P."/>
            <person name="Blackwell M."/>
            <person name="Grigoriev I.V."/>
            <person name="Jeffries T.W."/>
        </authorList>
    </citation>
    <scope>NUCLEOTIDE SEQUENCE [LARGE SCALE GENOMIC DNA]</scope>
    <source>
        <strain evidence="3">NRRL Y-17324</strain>
    </source>
</reference>
<dbReference type="RefSeq" id="XP_020067507.1">
    <property type="nucleotide sequence ID" value="XM_020206301.1"/>
</dbReference>
<keyword evidence="1" id="KW-1133">Transmembrane helix</keyword>
<evidence type="ECO:0000256" key="1">
    <source>
        <dbReference type="SAM" id="Phobius"/>
    </source>
</evidence>
<evidence type="ECO:0000313" key="2">
    <source>
        <dbReference type="EMBL" id="ODV82385.1"/>
    </source>
</evidence>
<sequence>MRSRKYLPMVLIPNSFHSLRSVFSFSIPQHDWVYGIFITTIAIFGEPPYNWTLPIKLLIYGFHRGPSVVFYLLLGLFQLYWDCRNISLIRKANSIYKVP</sequence>
<feature type="transmembrane region" description="Helical" evidence="1">
    <location>
        <begin position="21"/>
        <end position="45"/>
    </location>
</feature>
<name>A0A1E4SSB1_9ASCO</name>
<protein>
    <submittedName>
        <fullName evidence="2">Uncharacterized protein</fullName>
    </submittedName>
</protein>